<comment type="subcellular location">
    <subcellularLocation>
        <location evidence="1">Membrane</location>
        <topology evidence="1">Multi-pass membrane protein</topology>
    </subcellularLocation>
</comment>
<name>A0A1F6U6G1_9PROT</name>
<dbReference type="PANTHER" id="PTHR10846:SF8">
    <property type="entry name" value="INNER MEMBRANE PROTEIN YRBG"/>
    <property type="match status" value="1"/>
</dbReference>
<dbReference type="GO" id="GO:0005886">
    <property type="term" value="C:plasma membrane"/>
    <property type="evidence" value="ECO:0007669"/>
    <property type="project" value="TreeGrafter"/>
</dbReference>
<dbReference type="PANTHER" id="PTHR10846">
    <property type="entry name" value="SODIUM/POTASSIUM/CALCIUM EXCHANGER"/>
    <property type="match status" value="1"/>
</dbReference>
<feature type="domain" description="Sodium/calcium exchanger membrane region" evidence="6">
    <location>
        <begin position="191"/>
        <end position="329"/>
    </location>
</feature>
<feature type="transmembrane region" description="Helical" evidence="5">
    <location>
        <begin position="136"/>
        <end position="155"/>
    </location>
</feature>
<proteinExistence type="predicted"/>
<evidence type="ECO:0000256" key="1">
    <source>
        <dbReference type="ARBA" id="ARBA00004141"/>
    </source>
</evidence>
<feature type="transmembrane region" description="Helical" evidence="5">
    <location>
        <begin position="43"/>
        <end position="67"/>
    </location>
</feature>
<evidence type="ECO:0000256" key="3">
    <source>
        <dbReference type="ARBA" id="ARBA00022989"/>
    </source>
</evidence>
<reference evidence="7 8" key="1">
    <citation type="journal article" date="2016" name="Nat. Commun.">
        <title>Thousands of microbial genomes shed light on interconnected biogeochemical processes in an aquifer system.</title>
        <authorList>
            <person name="Anantharaman K."/>
            <person name="Brown C.T."/>
            <person name="Hug L.A."/>
            <person name="Sharon I."/>
            <person name="Castelle C.J."/>
            <person name="Probst A.J."/>
            <person name="Thomas B.C."/>
            <person name="Singh A."/>
            <person name="Wilkins M.J."/>
            <person name="Karaoz U."/>
            <person name="Brodie E.L."/>
            <person name="Williams K.H."/>
            <person name="Hubbard S.S."/>
            <person name="Banfield J.F."/>
        </authorList>
    </citation>
    <scope>NUCLEOTIDE SEQUENCE [LARGE SCALE GENOMIC DNA]</scope>
</reference>
<dbReference type="Proteomes" id="UP000179037">
    <property type="component" value="Unassembled WGS sequence"/>
</dbReference>
<evidence type="ECO:0000256" key="2">
    <source>
        <dbReference type="ARBA" id="ARBA00022692"/>
    </source>
</evidence>
<feature type="domain" description="Sodium/calcium exchanger membrane region" evidence="6">
    <location>
        <begin position="8"/>
        <end position="151"/>
    </location>
</feature>
<sequence length="339" mass="36592">MLSPVVIVWLQFGLCTVLIGFAGNKLSRYGDVIADKTGLSGTWVGLMLLATVTSLPELVTGISAVTVADTPDIALGDVLGSCVFNLVILTILDFLQREESVYTRASQGHILAAGFGVVLIGFVGFNVLLADQTSEFAIGHVGIYTPLIIILYAVAMRTVFRYERAQMAAYAEERAERYPEIKLRQAVQRYVLAALVVVGAGIWLPFIGEQIARVMEWEATFVGTLFVAFATSVPEMAVTVSAMRLGALDMAISNLLGSNLFDILIVAVDDFFFARGPILAHVSPVHAVSAISAMMMTGIVIVGLLYRPKTRLFRAAGWASLLLLGIYLLNASVLYLHGK</sequence>
<dbReference type="GO" id="GO:0005262">
    <property type="term" value="F:calcium channel activity"/>
    <property type="evidence" value="ECO:0007669"/>
    <property type="project" value="TreeGrafter"/>
</dbReference>
<feature type="transmembrane region" description="Helical" evidence="5">
    <location>
        <begin position="73"/>
        <end position="96"/>
    </location>
</feature>
<evidence type="ECO:0000259" key="6">
    <source>
        <dbReference type="Pfam" id="PF01699"/>
    </source>
</evidence>
<keyword evidence="4 5" id="KW-0472">Membrane</keyword>
<evidence type="ECO:0000256" key="4">
    <source>
        <dbReference type="ARBA" id="ARBA00023136"/>
    </source>
</evidence>
<dbReference type="InterPro" id="IPR004837">
    <property type="entry name" value="NaCa_Exmemb"/>
</dbReference>
<keyword evidence="3 5" id="KW-1133">Transmembrane helix</keyword>
<dbReference type="Pfam" id="PF01699">
    <property type="entry name" value="Na_Ca_ex"/>
    <property type="match status" value="2"/>
</dbReference>
<protein>
    <submittedName>
        <fullName evidence="7">Cation transporter</fullName>
    </submittedName>
</protein>
<organism evidence="7 8">
    <name type="scientific">Candidatus Muproteobacteria bacterium RIFCSPLOWO2_01_FULL_60_18</name>
    <dbReference type="NCBI Taxonomy" id="1817768"/>
    <lineage>
        <taxon>Bacteria</taxon>
        <taxon>Pseudomonadati</taxon>
        <taxon>Pseudomonadota</taxon>
        <taxon>Candidatus Muproteobacteria</taxon>
    </lineage>
</organism>
<gene>
    <name evidence="7" type="ORF">A3A87_03880</name>
</gene>
<dbReference type="Gene3D" id="1.20.1420.30">
    <property type="entry name" value="NCX, central ion-binding region"/>
    <property type="match status" value="1"/>
</dbReference>
<dbReference type="AlphaFoldDB" id="A0A1F6U6G1"/>
<dbReference type="EMBL" id="MFTC01000001">
    <property type="protein sequence ID" value="OGI52954.1"/>
    <property type="molecule type" value="Genomic_DNA"/>
</dbReference>
<dbReference type="STRING" id="1817768.A3A87_03880"/>
<dbReference type="InterPro" id="IPR004481">
    <property type="entry name" value="K/Na/Ca-exchanger"/>
</dbReference>
<evidence type="ECO:0000313" key="7">
    <source>
        <dbReference type="EMBL" id="OGI52954.1"/>
    </source>
</evidence>
<dbReference type="GO" id="GO:0006874">
    <property type="term" value="P:intracellular calcium ion homeostasis"/>
    <property type="evidence" value="ECO:0007669"/>
    <property type="project" value="TreeGrafter"/>
</dbReference>
<comment type="caution">
    <text evidence="7">The sequence shown here is derived from an EMBL/GenBank/DDBJ whole genome shotgun (WGS) entry which is preliminary data.</text>
</comment>
<dbReference type="InterPro" id="IPR044880">
    <property type="entry name" value="NCX_ion-bd_dom_sf"/>
</dbReference>
<evidence type="ECO:0000256" key="5">
    <source>
        <dbReference type="SAM" id="Phobius"/>
    </source>
</evidence>
<dbReference type="GO" id="GO:0008273">
    <property type="term" value="F:calcium, potassium:sodium antiporter activity"/>
    <property type="evidence" value="ECO:0007669"/>
    <property type="project" value="TreeGrafter"/>
</dbReference>
<feature type="transmembrane region" description="Helical" evidence="5">
    <location>
        <begin position="318"/>
        <end position="337"/>
    </location>
</feature>
<feature type="transmembrane region" description="Helical" evidence="5">
    <location>
        <begin position="255"/>
        <end position="274"/>
    </location>
</feature>
<feature type="transmembrane region" description="Helical" evidence="5">
    <location>
        <begin position="286"/>
        <end position="306"/>
    </location>
</feature>
<accession>A0A1F6U6G1</accession>
<feature type="transmembrane region" description="Helical" evidence="5">
    <location>
        <begin position="190"/>
        <end position="208"/>
    </location>
</feature>
<feature type="transmembrane region" description="Helical" evidence="5">
    <location>
        <begin position="108"/>
        <end position="130"/>
    </location>
</feature>
<keyword evidence="2 5" id="KW-0812">Transmembrane</keyword>
<feature type="transmembrane region" description="Helical" evidence="5">
    <location>
        <begin position="220"/>
        <end position="243"/>
    </location>
</feature>
<evidence type="ECO:0000313" key="8">
    <source>
        <dbReference type="Proteomes" id="UP000179037"/>
    </source>
</evidence>
<feature type="transmembrane region" description="Helical" evidence="5">
    <location>
        <begin position="6"/>
        <end position="23"/>
    </location>
</feature>